<proteinExistence type="predicted"/>
<accession>A0A834HY79</accession>
<keyword evidence="2" id="KW-1185">Reference proteome</keyword>
<dbReference type="AlphaFoldDB" id="A0A834HY79"/>
<gene>
    <name evidence="1" type="ORF">GWI33_016308</name>
</gene>
<sequence length="125" mass="14088">MYVIFYAPLYNFSSASAVQLTARKTNTILISGKPDRDPIRLTAVAPPSRPSKATSRLAYGQTKTRSRVRCDGAQPYCSTLLDFYFDETIDWRGFCGLIETGWRVGSRLSRYSLPSPGFRARRPLN</sequence>
<reference evidence="1" key="1">
    <citation type="submission" date="2020-08" db="EMBL/GenBank/DDBJ databases">
        <title>Genome sequencing and assembly of the red palm weevil Rhynchophorus ferrugineus.</title>
        <authorList>
            <person name="Dias G.B."/>
            <person name="Bergman C.M."/>
            <person name="Manee M."/>
        </authorList>
    </citation>
    <scope>NUCLEOTIDE SEQUENCE</scope>
    <source>
        <strain evidence="1">AA-2017</strain>
        <tissue evidence="1">Whole larva</tissue>
    </source>
</reference>
<protein>
    <submittedName>
        <fullName evidence="1">Uncharacterized protein</fullName>
    </submittedName>
</protein>
<comment type="caution">
    <text evidence="1">The sequence shown here is derived from an EMBL/GenBank/DDBJ whole genome shotgun (WGS) entry which is preliminary data.</text>
</comment>
<evidence type="ECO:0000313" key="2">
    <source>
        <dbReference type="Proteomes" id="UP000625711"/>
    </source>
</evidence>
<name>A0A834HY79_RHYFE</name>
<organism evidence="1 2">
    <name type="scientific">Rhynchophorus ferrugineus</name>
    <name type="common">Red palm weevil</name>
    <name type="synonym">Curculio ferrugineus</name>
    <dbReference type="NCBI Taxonomy" id="354439"/>
    <lineage>
        <taxon>Eukaryota</taxon>
        <taxon>Metazoa</taxon>
        <taxon>Ecdysozoa</taxon>
        <taxon>Arthropoda</taxon>
        <taxon>Hexapoda</taxon>
        <taxon>Insecta</taxon>
        <taxon>Pterygota</taxon>
        <taxon>Neoptera</taxon>
        <taxon>Endopterygota</taxon>
        <taxon>Coleoptera</taxon>
        <taxon>Polyphaga</taxon>
        <taxon>Cucujiformia</taxon>
        <taxon>Curculionidae</taxon>
        <taxon>Dryophthorinae</taxon>
        <taxon>Rhynchophorus</taxon>
    </lineage>
</organism>
<dbReference type="Proteomes" id="UP000625711">
    <property type="component" value="Unassembled WGS sequence"/>
</dbReference>
<evidence type="ECO:0000313" key="1">
    <source>
        <dbReference type="EMBL" id="KAF7270725.1"/>
    </source>
</evidence>
<dbReference type="EMBL" id="JAACXV010014065">
    <property type="protein sequence ID" value="KAF7270725.1"/>
    <property type="molecule type" value="Genomic_DNA"/>
</dbReference>